<dbReference type="InterPro" id="IPR044606">
    <property type="entry name" value="APRL4/6"/>
</dbReference>
<evidence type="ECO:0000256" key="1">
    <source>
        <dbReference type="ARBA" id="ARBA00004167"/>
    </source>
</evidence>
<sequence length="321" mass="36251">MTRLRNLGAGLALMTIIGSLTCVESTAKSFSSMCPLRNSLKNSILGFHDFTCPVDEIKVSYAEAVVEGNEMILQRALRTINQRSHNYAVFLFYASWCPFSEAFRPIFSDLSSLFPSIPHYAIEESAVKPSTLSKYGVHGLPTFLILNSTMRAQYHGHRTLDSLINFYGGVTGYKTPPVDVISLNKVGCSRNQHIYNSGSEPESCPFPWARSPENFLQQETYLMLATVFVLLRLLYALFPYIRRFAHFSYTRYNMRISSLWEHPLLYLRRVFQVFSSLKEPCKRSNLQEGAMNAKVWASKSLASVSFGETSSSRVGPGNLTR</sequence>
<proteinExistence type="predicted"/>
<dbReference type="CDD" id="cd02999">
    <property type="entry name" value="PDI_a_ERp44_like"/>
    <property type="match status" value="1"/>
</dbReference>
<organism evidence="10 11">
    <name type="scientific">Cuscuta europaea</name>
    <name type="common">European dodder</name>
    <dbReference type="NCBI Taxonomy" id="41803"/>
    <lineage>
        <taxon>Eukaryota</taxon>
        <taxon>Viridiplantae</taxon>
        <taxon>Streptophyta</taxon>
        <taxon>Embryophyta</taxon>
        <taxon>Tracheophyta</taxon>
        <taxon>Spermatophyta</taxon>
        <taxon>Magnoliopsida</taxon>
        <taxon>eudicotyledons</taxon>
        <taxon>Gunneridae</taxon>
        <taxon>Pentapetalae</taxon>
        <taxon>asterids</taxon>
        <taxon>lamiids</taxon>
        <taxon>Solanales</taxon>
        <taxon>Convolvulaceae</taxon>
        <taxon>Cuscuteae</taxon>
        <taxon>Cuscuta</taxon>
        <taxon>Cuscuta subgen. Cuscuta</taxon>
    </lineage>
</organism>
<evidence type="ECO:0000313" key="11">
    <source>
        <dbReference type="Proteomes" id="UP001152484"/>
    </source>
</evidence>
<feature type="domain" description="Thioredoxin" evidence="9">
    <location>
        <begin position="51"/>
        <end position="172"/>
    </location>
</feature>
<dbReference type="PROSITE" id="PS51352">
    <property type="entry name" value="THIOREDOXIN_2"/>
    <property type="match status" value="1"/>
</dbReference>
<keyword evidence="2 7" id="KW-0812">Transmembrane</keyword>
<dbReference type="OrthoDB" id="19690at2759"/>
<dbReference type="InterPro" id="IPR013766">
    <property type="entry name" value="Thioredoxin_domain"/>
</dbReference>
<feature type="transmembrane region" description="Helical" evidence="7">
    <location>
        <begin position="221"/>
        <end position="241"/>
    </location>
</feature>
<feature type="signal peptide" evidence="8">
    <location>
        <begin position="1"/>
        <end position="22"/>
    </location>
</feature>
<gene>
    <name evidence="10" type="ORF">CEURO_LOCUS15027</name>
</gene>
<dbReference type="SUPFAM" id="SSF52833">
    <property type="entry name" value="Thioredoxin-like"/>
    <property type="match status" value="1"/>
</dbReference>
<accession>A0A9P1EF14</accession>
<evidence type="ECO:0000256" key="7">
    <source>
        <dbReference type="SAM" id="Phobius"/>
    </source>
</evidence>
<evidence type="ECO:0000256" key="5">
    <source>
        <dbReference type="ARBA" id="ARBA00023136"/>
    </source>
</evidence>
<keyword evidence="4 7" id="KW-1133">Transmembrane helix</keyword>
<evidence type="ECO:0000256" key="2">
    <source>
        <dbReference type="ARBA" id="ARBA00022692"/>
    </source>
</evidence>
<dbReference type="GO" id="GO:0016020">
    <property type="term" value="C:membrane"/>
    <property type="evidence" value="ECO:0007669"/>
    <property type="project" value="UniProtKB-SubCell"/>
</dbReference>
<evidence type="ECO:0000313" key="10">
    <source>
        <dbReference type="EMBL" id="CAH9100655.1"/>
    </source>
</evidence>
<feature type="chain" id="PRO_5040432473" description="Thioredoxin domain-containing protein" evidence="8">
    <location>
        <begin position="23"/>
        <end position="321"/>
    </location>
</feature>
<keyword evidence="3 8" id="KW-0732">Signal</keyword>
<dbReference type="Proteomes" id="UP001152484">
    <property type="component" value="Unassembled WGS sequence"/>
</dbReference>
<evidence type="ECO:0000259" key="9">
    <source>
        <dbReference type="PROSITE" id="PS51352"/>
    </source>
</evidence>
<keyword evidence="5 7" id="KW-0472">Membrane</keyword>
<dbReference type="PANTHER" id="PTHR46854">
    <property type="entry name" value="5'-ADENYLYLSULFATE REDUCTASE-LIKE 4-RELATED"/>
    <property type="match status" value="1"/>
</dbReference>
<keyword evidence="11" id="KW-1185">Reference proteome</keyword>
<evidence type="ECO:0000256" key="6">
    <source>
        <dbReference type="ARBA" id="ARBA00023180"/>
    </source>
</evidence>
<name>A0A9P1EF14_CUSEU</name>
<reference evidence="10" key="1">
    <citation type="submission" date="2022-07" db="EMBL/GenBank/DDBJ databases">
        <authorList>
            <person name="Macas J."/>
            <person name="Novak P."/>
            <person name="Neumann P."/>
        </authorList>
    </citation>
    <scope>NUCLEOTIDE SEQUENCE</scope>
</reference>
<protein>
    <recommendedName>
        <fullName evidence="9">Thioredoxin domain-containing protein</fullName>
    </recommendedName>
</protein>
<dbReference type="Gene3D" id="3.40.30.10">
    <property type="entry name" value="Glutaredoxin"/>
    <property type="match status" value="1"/>
</dbReference>
<dbReference type="PANTHER" id="PTHR46854:SF1">
    <property type="entry name" value="5'-ADENYLYLSULFATE REDUCTASE-LIKE 4-RELATED"/>
    <property type="match status" value="1"/>
</dbReference>
<comment type="caution">
    <text evidence="10">The sequence shown here is derived from an EMBL/GenBank/DDBJ whole genome shotgun (WGS) entry which is preliminary data.</text>
</comment>
<comment type="subcellular location">
    <subcellularLocation>
        <location evidence="1">Membrane</location>
        <topology evidence="1">Single-pass membrane protein</topology>
    </subcellularLocation>
</comment>
<dbReference type="EMBL" id="CAMAPE010000038">
    <property type="protein sequence ID" value="CAH9100655.1"/>
    <property type="molecule type" value="Genomic_DNA"/>
</dbReference>
<dbReference type="AlphaFoldDB" id="A0A9P1EF14"/>
<dbReference type="Pfam" id="PF00085">
    <property type="entry name" value="Thioredoxin"/>
    <property type="match status" value="1"/>
</dbReference>
<evidence type="ECO:0000256" key="8">
    <source>
        <dbReference type="SAM" id="SignalP"/>
    </source>
</evidence>
<keyword evidence="6" id="KW-0325">Glycoprotein</keyword>
<evidence type="ECO:0000256" key="4">
    <source>
        <dbReference type="ARBA" id="ARBA00022989"/>
    </source>
</evidence>
<dbReference type="InterPro" id="IPR036249">
    <property type="entry name" value="Thioredoxin-like_sf"/>
</dbReference>
<evidence type="ECO:0000256" key="3">
    <source>
        <dbReference type="ARBA" id="ARBA00022729"/>
    </source>
</evidence>